<dbReference type="Pfam" id="PF00370">
    <property type="entry name" value="FGGY_N"/>
    <property type="match status" value="1"/>
</dbReference>
<protein>
    <submittedName>
        <fullName evidence="6">L-fuculokinase</fullName>
    </submittedName>
</protein>
<dbReference type="PANTHER" id="PTHR43095">
    <property type="entry name" value="SUGAR KINASE"/>
    <property type="match status" value="1"/>
</dbReference>
<evidence type="ECO:0000313" key="7">
    <source>
        <dbReference type="Proteomes" id="UP000183376"/>
    </source>
</evidence>
<feature type="domain" description="Carbohydrate kinase FGGY N-terminal" evidence="4">
    <location>
        <begin position="9"/>
        <end position="237"/>
    </location>
</feature>
<dbReference type="EMBL" id="LT629701">
    <property type="protein sequence ID" value="SDM54759.1"/>
    <property type="molecule type" value="Genomic_DNA"/>
</dbReference>
<dbReference type="GO" id="GO:0016301">
    <property type="term" value="F:kinase activity"/>
    <property type="evidence" value="ECO:0007669"/>
    <property type="project" value="UniProtKB-KW"/>
</dbReference>
<keyword evidence="3 6" id="KW-0418">Kinase</keyword>
<reference evidence="6 7" key="1">
    <citation type="submission" date="2016-10" db="EMBL/GenBank/DDBJ databases">
        <authorList>
            <person name="de Groot N.N."/>
        </authorList>
    </citation>
    <scope>NUCLEOTIDE SEQUENCE [LARGE SCALE GENOMIC DNA]</scope>
    <source>
        <strain evidence="6 7">DSM 44149</strain>
    </source>
</reference>
<dbReference type="SUPFAM" id="SSF53067">
    <property type="entry name" value="Actin-like ATPase domain"/>
    <property type="match status" value="2"/>
</dbReference>
<sequence>MTVSDGDLVAGVDVGTTNIKIGVFDGLGECAGLVRLPTPSTVDKLVEDVAQGMRTCIVQAGRAPVAVGVAGMAETGAVLDAAGAPLTSLIPWTDPRGANEAEQINRECGTVELYRTTGRWATAKSPLAKWLWLRRNDPGVLDAMTCWAGAADLVVRALTGEARTHPTLAARTLAYDLAHGDYEPDLLALAGLRPEQMPPLTGFDGGAGVVSSRAAAAMGLPAGIPVVNAGHDHAVGAWAAGAREPGVGCVSLGTAEAVVLPVPGDVAPEMALAHGFTSDPSADGRHVCLVGGLPTSGALIDWLRTVVGSAGLDASVPTGIIVQPYLRGRVAPAPDASPGLSFKGVTERHGPSDLLVAAIEGTCLHTRWTLDEAARIGNVSLDRLVFLGGQANIPVWMRIKTALSPVPVRIPRTADAVCAGAALRAIGASALPSRPAPVEPALERAYVPVYKEFLHVIGGR</sequence>
<dbReference type="OrthoDB" id="9782710at2"/>
<dbReference type="InterPro" id="IPR050406">
    <property type="entry name" value="FGGY_Carb_Kinase"/>
</dbReference>
<keyword evidence="7" id="KW-1185">Reference proteome</keyword>
<dbReference type="Proteomes" id="UP000183376">
    <property type="component" value="Chromosome I"/>
</dbReference>
<evidence type="ECO:0000313" key="6">
    <source>
        <dbReference type="EMBL" id="SDM54759.1"/>
    </source>
</evidence>
<evidence type="ECO:0000256" key="3">
    <source>
        <dbReference type="ARBA" id="ARBA00022777"/>
    </source>
</evidence>
<organism evidence="6 7">
    <name type="scientific">Allokutzneria albata</name>
    <name type="common">Kibdelosporangium albatum</name>
    <dbReference type="NCBI Taxonomy" id="211114"/>
    <lineage>
        <taxon>Bacteria</taxon>
        <taxon>Bacillati</taxon>
        <taxon>Actinomycetota</taxon>
        <taxon>Actinomycetes</taxon>
        <taxon>Pseudonocardiales</taxon>
        <taxon>Pseudonocardiaceae</taxon>
        <taxon>Allokutzneria</taxon>
    </lineage>
</organism>
<dbReference type="GO" id="GO:0005975">
    <property type="term" value="P:carbohydrate metabolic process"/>
    <property type="evidence" value="ECO:0007669"/>
    <property type="project" value="InterPro"/>
</dbReference>
<dbReference type="InterPro" id="IPR018484">
    <property type="entry name" value="FGGY_N"/>
</dbReference>
<dbReference type="InterPro" id="IPR043129">
    <property type="entry name" value="ATPase_NBD"/>
</dbReference>
<evidence type="ECO:0000256" key="2">
    <source>
        <dbReference type="ARBA" id="ARBA00022679"/>
    </source>
</evidence>
<dbReference type="CDD" id="cd07773">
    <property type="entry name" value="ASKHA_NBD_FGGY_FK"/>
    <property type="match status" value="1"/>
</dbReference>
<feature type="domain" description="Carbohydrate kinase FGGY C-terminal" evidence="5">
    <location>
        <begin position="250"/>
        <end position="426"/>
    </location>
</feature>
<evidence type="ECO:0000259" key="5">
    <source>
        <dbReference type="Pfam" id="PF02782"/>
    </source>
</evidence>
<gene>
    <name evidence="6" type="ORF">SAMN04489726_2170</name>
</gene>
<dbReference type="PIRSF" id="PIRSF000538">
    <property type="entry name" value="GlpK"/>
    <property type="match status" value="1"/>
</dbReference>
<evidence type="ECO:0000256" key="1">
    <source>
        <dbReference type="ARBA" id="ARBA00009156"/>
    </source>
</evidence>
<name>A0A1G9U454_ALLAB</name>
<keyword evidence="2" id="KW-0808">Transferase</keyword>
<evidence type="ECO:0000259" key="4">
    <source>
        <dbReference type="Pfam" id="PF00370"/>
    </source>
</evidence>
<comment type="similarity">
    <text evidence="1">Belongs to the FGGY kinase family.</text>
</comment>
<dbReference type="RefSeq" id="WP_052408033.1">
    <property type="nucleotide sequence ID" value="NZ_JOEF01000031.1"/>
</dbReference>
<proteinExistence type="inferred from homology"/>
<dbReference type="InterPro" id="IPR000577">
    <property type="entry name" value="Carb_kinase_FGGY"/>
</dbReference>
<dbReference type="STRING" id="211114.SAMN04489726_2170"/>
<dbReference type="Pfam" id="PF02782">
    <property type="entry name" value="FGGY_C"/>
    <property type="match status" value="1"/>
</dbReference>
<accession>A0A1G9U454</accession>
<dbReference type="Gene3D" id="3.30.420.40">
    <property type="match status" value="2"/>
</dbReference>
<dbReference type="AlphaFoldDB" id="A0A1G9U454"/>
<dbReference type="eggNOG" id="COG1070">
    <property type="taxonomic scope" value="Bacteria"/>
</dbReference>
<dbReference type="InterPro" id="IPR018485">
    <property type="entry name" value="FGGY_C"/>
</dbReference>